<dbReference type="OrthoDB" id="5951731at2759"/>
<keyword evidence="2" id="KW-0472">Membrane</keyword>
<feature type="compositionally biased region" description="Basic residues" evidence="1">
    <location>
        <begin position="326"/>
        <end position="339"/>
    </location>
</feature>
<reference evidence="5" key="1">
    <citation type="submission" date="2018-11" db="EMBL/GenBank/DDBJ databases">
        <authorList>
            <consortium name="Pathogen Informatics"/>
        </authorList>
    </citation>
    <scope>NUCLEOTIDE SEQUENCE</scope>
</reference>
<feature type="domain" description="EGF-like" evidence="3 4">
    <location>
        <begin position="8"/>
        <end position="19"/>
    </location>
</feature>
<keyword evidence="2" id="KW-1133">Transmembrane helix</keyword>
<keyword evidence="6" id="KW-1185">Reference proteome</keyword>
<feature type="compositionally biased region" description="Basic residues" evidence="1">
    <location>
        <begin position="218"/>
        <end position="229"/>
    </location>
</feature>
<feature type="region of interest" description="Disordered" evidence="1">
    <location>
        <begin position="163"/>
        <end position="406"/>
    </location>
</feature>
<evidence type="ECO:0000313" key="6">
    <source>
        <dbReference type="Proteomes" id="UP000784294"/>
    </source>
</evidence>
<sequence>MCTNAGFCLCRPGWSGTACQISGNPSSSLATSSETVFALSAAGPFTSNDPVSSQRHLAMETAGWIWRYRDSMMQQQSKGVALSADLHGSVNTLQLISILAAVVGSVFLLLTLFILHLRSRNLVSGLCKHNSHSVKSCHSRRPPCCLVLRRSFSRFNEHQDRKDALAHGLRPQGAPKANRNEAIVDDDEELGRPGRTPRAASRRRHSFDSSDRPGRKASWSKRRHHKKQVYAHDDGHDNDYDYKGNSLDGSVGLSNEDDEDDEVGEEEEEEEEERSTTNRADDEDTVSEGRWSGSVNGNSADRQRNMKERGPAKSGAKRDHYDRQKMNKTAKKKKKKSRKERWCPDWPLNDLSSHRHLSDREDTSDKKRLEEEASDEEGFGISNDRNQSGANAADRIIKFGNMPSYR</sequence>
<feature type="compositionally biased region" description="Basic and acidic residues" evidence="1">
    <location>
        <begin position="230"/>
        <end position="242"/>
    </location>
</feature>
<evidence type="ECO:0000259" key="4">
    <source>
        <dbReference type="PROSITE" id="PS01186"/>
    </source>
</evidence>
<evidence type="ECO:0000256" key="2">
    <source>
        <dbReference type="SAM" id="Phobius"/>
    </source>
</evidence>
<dbReference type="InterPro" id="IPR000742">
    <property type="entry name" value="EGF"/>
</dbReference>
<feature type="compositionally biased region" description="Basic and acidic residues" evidence="1">
    <location>
        <begin position="352"/>
        <end position="371"/>
    </location>
</feature>
<accession>A0A448WX92</accession>
<keyword evidence="2" id="KW-0812">Transmembrane</keyword>
<name>A0A448WX92_9PLAT</name>
<evidence type="ECO:0000256" key="1">
    <source>
        <dbReference type="SAM" id="MobiDB-lite"/>
    </source>
</evidence>
<dbReference type="PROSITE" id="PS00022">
    <property type="entry name" value="EGF_1"/>
    <property type="match status" value="1"/>
</dbReference>
<dbReference type="AlphaFoldDB" id="A0A448WX92"/>
<evidence type="ECO:0000259" key="3">
    <source>
        <dbReference type="PROSITE" id="PS00022"/>
    </source>
</evidence>
<dbReference type="PROSITE" id="PS01186">
    <property type="entry name" value="EGF_2"/>
    <property type="match status" value="1"/>
</dbReference>
<evidence type="ECO:0000313" key="5">
    <source>
        <dbReference type="EMBL" id="VEL22397.1"/>
    </source>
</evidence>
<organism evidence="5 6">
    <name type="scientific">Protopolystoma xenopodis</name>
    <dbReference type="NCBI Taxonomy" id="117903"/>
    <lineage>
        <taxon>Eukaryota</taxon>
        <taxon>Metazoa</taxon>
        <taxon>Spiralia</taxon>
        <taxon>Lophotrochozoa</taxon>
        <taxon>Platyhelminthes</taxon>
        <taxon>Monogenea</taxon>
        <taxon>Polyopisthocotylea</taxon>
        <taxon>Polystomatidea</taxon>
        <taxon>Polystomatidae</taxon>
        <taxon>Protopolystoma</taxon>
    </lineage>
</organism>
<feature type="transmembrane region" description="Helical" evidence="2">
    <location>
        <begin position="95"/>
        <end position="115"/>
    </location>
</feature>
<dbReference type="EMBL" id="CAAALY010056196">
    <property type="protein sequence ID" value="VEL22397.1"/>
    <property type="molecule type" value="Genomic_DNA"/>
</dbReference>
<proteinExistence type="predicted"/>
<gene>
    <name evidence="5" type="ORF">PXEA_LOCUS15837</name>
</gene>
<protein>
    <recommendedName>
        <fullName evidence="3 4">EGF-like domain-containing protein</fullName>
    </recommendedName>
</protein>
<feature type="compositionally biased region" description="Acidic residues" evidence="1">
    <location>
        <begin position="255"/>
        <end position="273"/>
    </location>
</feature>
<comment type="caution">
    <text evidence="5">The sequence shown here is derived from an EMBL/GenBank/DDBJ whole genome shotgun (WGS) entry which is preliminary data.</text>
</comment>
<feature type="compositionally biased region" description="Basic and acidic residues" evidence="1">
    <location>
        <begin position="301"/>
        <end position="325"/>
    </location>
</feature>
<dbReference type="Proteomes" id="UP000784294">
    <property type="component" value="Unassembled WGS sequence"/>
</dbReference>